<evidence type="ECO:0000256" key="15">
    <source>
        <dbReference type="RuleBase" id="RU364099"/>
    </source>
</evidence>
<reference evidence="17" key="1">
    <citation type="journal article" date="2019" name="PLoS Negl. Trop. Dis.">
        <title>Revisiting the worldwide diversity of Leptospira species in the environment.</title>
        <authorList>
            <person name="Vincent A.T."/>
            <person name="Schiettekatte O."/>
            <person name="Bourhy P."/>
            <person name="Veyrier F.J."/>
            <person name="Picardeau M."/>
        </authorList>
    </citation>
    <scope>NUCLEOTIDE SEQUENCE [LARGE SCALE GENOMIC DNA]</scope>
    <source>
        <strain evidence="17">201400974</strain>
    </source>
</reference>
<dbReference type="EC" id="2.4.2.8" evidence="5 15"/>
<evidence type="ECO:0000256" key="14">
    <source>
        <dbReference type="ARBA" id="ARBA00049402"/>
    </source>
</evidence>
<comment type="subcellular location">
    <subcellularLocation>
        <location evidence="2 15">Cytoplasm</location>
    </subcellularLocation>
</comment>
<evidence type="ECO:0000259" key="16">
    <source>
        <dbReference type="Pfam" id="PF00156"/>
    </source>
</evidence>
<keyword evidence="7 15" id="KW-0328">Glycosyltransferase</keyword>
<comment type="caution">
    <text evidence="17">The sequence shown here is derived from an EMBL/GenBank/DDBJ whole genome shotgun (WGS) entry which is preliminary data.</text>
</comment>
<dbReference type="InterPro" id="IPR000836">
    <property type="entry name" value="PRTase_dom"/>
</dbReference>
<evidence type="ECO:0000256" key="4">
    <source>
        <dbReference type="ARBA" id="ARBA00008391"/>
    </source>
</evidence>
<dbReference type="UniPathway" id="UPA00591">
    <property type="reaction ID" value="UER00648"/>
</dbReference>
<keyword evidence="12 15" id="KW-0460">Magnesium</keyword>
<dbReference type="GO" id="GO:0046100">
    <property type="term" value="P:hypoxanthine metabolic process"/>
    <property type="evidence" value="ECO:0007669"/>
    <property type="project" value="TreeGrafter"/>
</dbReference>
<comment type="catalytic activity">
    <reaction evidence="13">
        <text>GMP + diphosphate = guanine + 5-phospho-alpha-D-ribose 1-diphosphate</text>
        <dbReference type="Rhea" id="RHEA:25424"/>
        <dbReference type="ChEBI" id="CHEBI:16235"/>
        <dbReference type="ChEBI" id="CHEBI:33019"/>
        <dbReference type="ChEBI" id="CHEBI:58017"/>
        <dbReference type="ChEBI" id="CHEBI:58115"/>
        <dbReference type="EC" id="2.4.2.8"/>
    </reaction>
    <physiologicalReaction direction="right-to-left" evidence="13">
        <dbReference type="Rhea" id="RHEA:25426"/>
    </physiologicalReaction>
</comment>
<keyword evidence="10 15" id="KW-0660">Purine salvage</keyword>
<dbReference type="NCBIfam" id="TIGR01203">
    <property type="entry name" value="HGPRTase"/>
    <property type="match status" value="1"/>
</dbReference>
<dbReference type="GO" id="GO:0032264">
    <property type="term" value="P:IMP salvage"/>
    <property type="evidence" value="ECO:0007669"/>
    <property type="project" value="UniProtKB-UniPathway"/>
</dbReference>
<comment type="cofactor">
    <cofactor evidence="1 15">
        <name>Mg(2+)</name>
        <dbReference type="ChEBI" id="CHEBI:18420"/>
    </cofactor>
</comment>
<dbReference type="OrthoDB" id="9802824at2"/>
<dbReference type="InterPro" id="IPR005904">
    <property type="entry name" value="Hxn_phspho_trans"/>
</dbReference>
<dbReference type="EMBL" id="RQHV01000050">
    <property type="protein sequence ID" value="TGN09818.1"/>
    <property type="molecule type" value="Genomic_DNA"/>
</dbReference>
<evidence type="ECO:0000313" key="18">
    <source>
        <dbReference type="Proteomes" id="UP000298264"/>
    </source>
</evidence>
<gene>
    <name evidence="17" type="primary">hpt</name>
    <name evidence="17" type="ORF">EHS11_12135</name>
</gene>
<sequence>MKALFSEERIHNRVDELGREISRDFLGKELILIGVLNGGFIFTADLCRSIAIPHEIDFIGASSYGDEKESSGKIEYTKFLKRSIKGKSVLIVEDIVDTGRTLEFLVNDLMKHQPLSLKIAALFWKKEKANPHLYVDYYGFEIGDEYLVGYGLDHAGMYRNLPYVASLEPDDSKDD</sequence>
<evidence type="ECO:0000256" key="2">
    <source>
        <dbReference type="ARBA" id="ARBA00004496"/>
    </source>
</evidence>
<dbReference type="GO" id="GO:0006178">
    <property type="term" value="P:guanine salvage"/>
    <property type="evidence" value="ECO:0007669"/>
    <property type="project" value="TreeGrafter"/>
</dbReference>
<evidence type="ECO:0000313" key="17">
    <source>
        <dbReference type="EMBL" id="TGN09818.1"/>
    </source>
</evidence>
<dbReference type="GO" id="GO:0000166">
    <property type="term" value="F:nucleotide binding"/>
    <property type="evidence" value="ECO:0007669"/>
    <property type="project" value="UniProtKB-KW"/>
</dbReference>
<name>A0A4R9LMU7_9LEPT</name>
<feature type="domain" description="Phosphoribosyltransferase" evidence="16">
    <location>
        <begin position="8"/>
        <end position="153"/>
    </location>
</feature>
<dbReference type="GO" id="GO:0052657">
    <property type="term" value="F:guanine phosphoribosyltransferase activity"/>
    <property type="evidence" value="ECO:0007669"/>
    <property type="project" value="UniProtKB-ARBA"/>
</dbReference>
<keyword evidence="8 15" id="KW-0808">Transferase</keyword>
<organism evidence="17 18">
    <name type="scientific">Leptospira ilyithenensis</name>
    <dbReference type="NCBI Taxonomy" id="2484901"/>
    <lineage>
        <taxon>Bacteria</taxon>
        <taxon>Pseudomonadati</taxon>
        <taxon>Spirochaetota</taxon>
        <taxon>Spirochaetia</taxon>
        <taxon>Leptospirales</taxon>
        <taxon>Leptospiraceae</taxon>
        <taxon>Leptospira</taxon>
    </lineage>
</organism>
<comment type="catalytic activity">
    <reaction evidence="14">
        <text>IMP + diphosphate = hypoxanthine + 5-phospho-alpha-D-ribose 1-diphosphate</text>
        <dbReference type="Rhea" id="RHEA:17973"/>
        <dbReference type="ChEBI" id="CHEBI:17368"/>
        <dbReference type="ChEBI" id="CHEBI:33019"/>
        <dbReference type="ChEBI" id="CHEBI:58017"/>
        <dbReference type="ChEBI" id="CHEBI:58053"/>
        <dbReference type="EC" id="2.4.2.8"/>
    </reaction>
    <physiologicalReaction direction="right-to-left" evidence="14">
        <dbReference type="Rhea" id="RHEA:17975"/>
    </physiologicalReaction>
</comment>
<keyword evidence="18" id="KW-1185">Reference proteome</keyword>
<dbReference type="GO" id="GO:0005829">
    <property type="term" value="C:cytosol"/>
    <property type="evidence" value="ECO:0007669"/>
    <property type="project" value="TreeGrafter"/>
</dbReference>
<dbReference type="SUPFAM" id="SSF53271">
    <property type="entry name" value="PRTase-like"/>
    <property type="match status" value="1"/>
</dbReference>
<accession>A0A4R9LMU7</accession>
<evidence type="ECO:0000256" key="11">
    <source>
        <dbReference type="ARBA" id="ARBA00022741"/>
    </source>
</evidence>
<evidence type="ECO:0000256" key="1">
    <source>
        <dbReference type="ARBA" id="ARBA00001946"/>
    </source>
</evidence>
<protein>
    <recommendedName>
        <fullName evidence="5 15">Hypoxanthine phosphoribosyltransferase</fullName>
        <ecNumber evidence="5 15">2.4.2.8</ecNumber>
    </recommendedName>
</protein>
<proteinExistence type="inferred from homology"/>
<evidence type="ECO:0000256" key="6">
    <source>
        <dbReference type="ARBA" id="ARBA00022490"/>
    </source>
</evidence>
<comment type="pathway">
    <text evidence="3 15">Purine metabolism; IMP biosynthesis via salvage pathway; IMP from hypoxanthine: step 1/1.</text>
</comment>
<dbReference type="InterPro" id="IPR029057">
    <property type="entry name" value="PRTase-like"/>
</dbReference>
<keyword evidence="9 15" id="KW-0479">Metal-binding</keyword>
<dbReference type="FunFam" id="3.40.50.2020:FF:000006">
    <property type="entry name" value="Hypoxanthine phosphoribosyltransferase"/>
    <property type="match status" value="1"/>
</dbReference>
<evidence type="ECO:0000256" key="5">
    <source>
        <dbReference type="ARBA" id="ARBA00011895"/>
    </source>
</evidence>
<dbReference type="CDD" id="cd06223">
    <property type="entry name" value="PRTases_typeI"/>
    <property type="match status" value="1"/>
</dbReference>
<dbReference type="PANTHER" id="PTHR43340:SF1">
    <property type="entry name" value="HYPOXANTHINE PHOSPHORIBOSYLTRANSFERASE"/>
    <property type="match status" value="1"/>
</dbReference>
<dbReference type="GO" id="GO:0000287">
    <property type="term" value="F:magnesium ion binding"/>
    <property type="evidence" value="ECO:0007669"/>
    <property type="project" value="TreeGrafter"/>
</dbReference>
<dbReference type="PANTHER" id="PTHR43340">
    <property type="entry name" value="HYPOXANTHINE-GUANINE PHOSPHORIBOSYLTRANSFERASE"/>
    <property type="match status" value="1"/>
</dbReference>
<dbReference type="GO" id="GO:0006166">
    <property type="term" value="P:purine ribonucleoside salvage"/>
    <property type="evidence" value="ECO:0007669"/>
    <property type="project" value="UniProtKB-KW"/>
</dbReference>
<evidence type="ECO:0000256" key="7">
    <source>
        <dbReference type="ARBA" id="ARBA00022676"/>
    </source>
</evidence>
<dbReference type="InterPro" id="IPR050408">
    <property type="entry name" value="HGPRT"/>
</dbReference>
<evidence type="ECO:0000256" key="13">
    <source>
        <dbReference type="ARBA" id="ARBA00048811"/>
    </source>
</evidence>
<dbReference type="GO" id="GO:0032263">
    <property type="term" value="P:GMP salvage"/>
    <property type="evidence" value="ECO:0007669"/>
    <property type="project" value="TreeGrafter"/>
</dbReference>
<keyword evidence="11 15" id="KW-0547">Nucleotide-binding</keyword>
<dbReference type="AlphaFoldDB" id="A0A4R9LMU7"/>
<keyword evidence="6 15" id="KW-0963">Cytoplasm</keyword>
<dbReference type="Pfam" id="PF00156">
    <property type="entry name" value="Pribosyltran"/>
    <property type="match status" value="1"/>
</dbReference>
<dbReference type="RefSeq" id="WP_135764668.1">
    <property type="nucleotide sequence ID" value="NZ_RQHV01000050.1"/>
</dbReference>
<evidence type="ECO:0000256" key="12">
    <source>
        <dbReference type="ARBA" id="ARBA00022842"/>
    </source>
</evidence>
<evidence type="ECO:0000256" key="3">
    <source>
        <dbReference type="ARBA" id="ARBA00004669"/>
    </source>
</evidence>
<comment type="similarity">
    <text evidence="4 15">Belongs to the purine/pyrimidine phosphoribosyltransferase family.</text>
</comment>
<dbReference type="Proteomes" id="UP000298264">
    <property type="component" value="Unassembled WGS sequence"/>
</dbReference>
<evidence type="ECO:0000256" key="10">
    <source>
        <dbReference type="ARBA" id="ARBA00022726"/>
    </source>
</evidence>
<evidence type="ECO:0000256" key="8">
    <source>
        <dbReference type="ARBA" id="ARBA00022679"/>
    </source>
</evidence>
<evidence type="ECO:0000256" key="9">
    <source>
        <dbReference type="ARBA" id="ARBA00022723"/>
    </source>
</evidence>
<dbReference type="GO" id="GO:0004422">
    <property type="term" value="F:hypoxanthine phosphoribosyltransferase activity"/>
    <property type="evidence" value="ECO:0007669"/>
    <property type="project" value="InterPro"/>
</dbReference>
<dbReference type="Gene3D" id="3.40.50.2020">
    <property type="match status" value="1"/>
</dbReference>